<proteinExistence type="predicted"/>
<dbReference type="PANTHER" id="PTHR46601">
    <property type="entry name" value="ULP_PROTEASE DOMAIN-CONTAINING PROTEIN"/>
    <property type="match status" value="1"/>
</dbReference>
<accession>A0A8B7ZVI8</accession>
<evidence type="ECO:0000313" key="1">
    <source>
        <dbReference type="Proteomes" id="UP000694845"/>
    </source>
</evidence>
<name>A0A8B7ZVI8_ACAPL</name>
<dbReference type="Proteomes" id="UP000694845">
    <property type="component" value="Unplaced"/>
</dbReference>
<gene>
    <name evidence="2 3" type="primary">LOC110988399</name>
</gene>
<dbReference type="OMA" id="HCERVEV"/>
<protein>
    <submittedName>
        <fullName evidence="2 3">Uncharacterized protein LOC110988399</fullName>
    </submittedName>
</protein>
<organism evidence="1 3">
    <name type="scientific">Acanthaster planci</name>
    <name type="common">Crown-of-thorns starfish</name>
    <dbReference type="NCBI Taxonomy" id="133434"/>
    <lineage>
        <taxon>Eukaryota</taxon>
        <taxon>Metazoa</taxon>
        <taxon>Echinodermata</taxon>
        <taxon>Eleutherozoa</taxon>
        <taxon>Asterozoa</taxon>
        <taxon>Asteroidea</taxon>
        <taxon>Valvatacea</taxon>
        <taxon>Valvatida</taxon>
        <taxon>Acanthasteridae</taxon>
        <taxon>Acanthaster</taxon>
    </lineage>
</organism>
<dbReference type="GeneID" id="110988399"/>
<evidence type="ECO:0000313" key="3">
    <source>
        <dbReference type="RefSeq" id="XP_022107541.1"/>
    </source>
</evidence>
<dbReference type="RefSeq" id="XP_022107540.1">
    <property type="nucleotide sequence ID" value="XM_022251848.1"/>
</dbReference>
<evidence type="ECO:0000313" key="2">
    <source>
        <dbReference type="RefSeq" id="XP_022107540.1"/>
    </source>
</evidence>
<reference evidence="2 3" key="1">
    <citation type="submission" date="2025-04" db="UniProtKB">
        <authorList>
            <consortium name="RefSeq"/>
        </authorList>
    </citation>
    <scope>IDENTIFICATION</scope>
</reference>
<keyword evidence="1" id="KW-1185">Reference proteome</keyword>
<dbReference type="PANTHER" id="PTHR46601:SF1">
    <property type="entry name" value="ADF-H DOMAIN-CONTAINING PROTEIN"/>
    <property type="match status" value="1"/>
</dbReference>
<dbReference type="OrthoDB" id="6152551at2759"/>
<dbReference type="KEGG" id="aplc:110988399"/>
<sequence length="341" mass="39517">MQFAYVKDNLPKNWSLMIMDSSKNRRIFYQDEIKSPHYCQTQVTIHPVIMYYNNRNTLVRDSLIFLTDDIVHDYHTIQLFLKLASHHLSKQIKTTREVIWFEGCQSQYKGRGTFADLSLSSKSRELNYFGAEYIEGEGDREIAVVNKAVDQAILGRKVVINSAQELWQWCSDNLATDTACSKRRFVYVAPTEIQRDRPLTEIATVKGWRGFHQLQVAGPYKLLTRRLSCFCPSCLIGQEQTCFNAEHTGRNFQQKCLQLRRKHQTVTDVLQIVKTEDCAPSKLSAVQALLFLRVHRVCVLHYVNHKIFGHWRILRNKCKFSQSTCTSFVCAVINKQIIAIS</sequence>
<dbReference type="AlphaFoldDB" id="A0A8B7ZVI8"/>
<dbReference type="RefSeq" id="XP_022107541.1">
    <property type="nucleotide sequence ID" value="XM_022251849.1"/>
</dbReference>